<dbReference type="PANTHER" id="PTHR30086:SF20">
    <property type="entry name" value="ARGININE EXPORTER PROTEIN ARGO-RELATED"/>
    <property type="match status" value="1"/>
</dbReference>
<evidence type="ECO:0000256" key="6">
    <source>
        <dbReference type="SAM" id="Phobius"/>
    </source>
</evidence>
<dbReference type="Pfam" id="PF01810">
    <property type="entry name" value="LysE"/>
    <property type="match status" value="1"/>
</dbReference>
<proteinExistence type="predicted"/>
<dbReference type="InterPro" id="IPR001123">
    <property type="entry name" value="LeuE-type"/>
</dbReference>
<comment type="caution">
    <text evidence="7">The sequence shown here is derived from an EMBL/GenBank/DDBJ whole genome shotgun (WGS) entry which is preliminary data.</text>
</comment>
<evidence type="ECO:0000256" key="5">
    <source>
        <dbReference type="ARBA" id="ARBA00023136"/>
    </source>
</evidence>
<evidence type="ECO:0000256" key="4">
    <source>
        <dbReference type="ARBA" id="ARBA00022989"/>
    </source>
</evidence>
<feature type="transmembrane region" description="Helical" evidence="6">
    <location>
        <begin position="116"/>
        <end position="141"/>
    </location>
</feature>
<feature type="transmembrane region" description="Helical" evidence="6">
    <location>
        <begin position="153"/>
        <end position="179"/>
    </location>
</feature>
<keyword evidence="4 6" id="KW-1133">Transmembrane helix</keyword>
<sequence>MNFVPDTPVLFAFSIACIVLAVTPGPDMTLFVSRALSQGRSAGFMSMAGALTGSVVHTMMVAFGLSALIAASASAFFAVKIVGALYLVWLAVDTIRHGSALTVSREKTERKSMSRVFMTGLLVNLLNPKIALFFLTFLPQFVEASDPDAAGKLIFLGLFFVALSIPICAAMVVGADAFSSTLRRSPKVMRVFDWLFATVIGGFAVKLVLASRS</sequence>
<evidence type="ECO:0000256" key="1">
    <source>
        <dbReference type="ARBA" id="ARBA00004651"/>
    </source>
</evidence>
<dbReference type="EMBL" id="WUMV01000003">
    <property type="protein sequence ID" value="MXN65069.1"/>
    <property type="molecule type" value="Genomic_DNA"/>
</dbReference>
<feature type="transmembrane region" description="Helical" evidence="6">
    <location>
        <begin position="12"/>
        <end position="32"/>
    </location>
</feature>
<feature type="transmembrane region" description="Helical" evidence="6">
    <location>
        <begin position="44"/>
        <end position="69"/>
    </location>
</feature>
<keyword evidence="5 6" id="KW-0472">Membrane</keyword>
<dbReference type="PIRSF" id="PIRSF006324">
    <property type="entry name" value="LeuE"/>
    <property type="match status" value="1"/>
</dbReference>
<comment type="subcellular location">
    <subcellularLocation>
        <location evidence="1">Cell membrane</location>
        <topology evidence="1">Multi-pass membrane protein</topology>
    </subcellularLocation>
</comment>
<reference evidence="7 8" key="1">
    <citation type="submission" date="2019-12" db="EMBL/GenBank/DDBJ databases">
        <authorList>
            <person name="Li M."/>
        </authorList>
    </citation>
    <scope>NUCLEOTIDE SEQUENCE [LARGE SCALE GENOMIC DNA]</scope>
    <source>
        <strain evidence="7 8">GBMRC 2046</strain>
    </source>
</reference>
<evidence type="ECO:0000313" key="7">
    <source>
        <dbReference type="EMBL" id="MXN65069.1"/>
    </source>
</evidence>
<dbReference type="PANTHER" id="PTHR30086">
    <property type="entry name" value="ARGININE EXPORTER PROTEIN ARGO"/>
    <property type="match status" value="1"/>
</dbReference>
<accession>A0A7X3S7T8</accession>
<protein>
    <submittedName>
        <fullName evidence="7">LysE family transporter</fullName>
    </submittedName>
</protein>
<evidence type="ECO:0000313" key="8">
    <source>
        <dbReference type="Proteomes" id="UP000433101"/>
    </source>
</evidence>
<dbReference type="RefSeq" id="WP_160775292.1">
    <property type="nucleotide sequence ID" value="NZ_WUMV01000003.1"/>
</dbReference>
<feature type="transmembrane region" description="Helical" evidence="6">
    <location>
        <begin position="191"/>
        <end position="210"/>
    </location>
</feature>
<evidence type="ECO:0000256" key="3">
    <source>
        <dbReference type="ARBA" id="ARBA00022692"/>
    </source>
</evidence>
<keyword evidence="2" id="KW-1003">Cell membrane</keyword>
<name>A0A7X3S7T8_9HYPH</name>
<keyword evidence="8" id="KW-1185">Reference proteome</keyword>
<organism evidence="7 8">
    <name type="scientific">Stappia sediminis</name>
    <dbReference type="NCBI Taxonomy" id="2692190"/>
    <lineage>
        <taxon>Bacteria</taxon>
        <taxon>Pseudomonadati</taxon>
        <taxon>Pseudomonadota</taxon>
        <taxon>Alphaproteobacteria</taxon>
        <taxon>Hyphomicrobiales</taxon>
        <taxon>Stappiaceae</taxon>
        <taxon>Stappia</taxon>
    </lineage>
</organism>
<dbReference type="Proteomes" id="UP000433101">
    <property type="component" value="Unassembled WGS sequence"/>
</dbReference>
<gene>
    <name evidence="7" type="ORF">GR183_09135</name>
</gene>
<dbReference type="GO" id="GO:0005886">
    <property type="term" value="C:plasma membrane"/>
    <property type="evidence" value="ECO:0007669"/>
    <property type="project" value="UniProtKB-SubCell"/>
</dbReference>
<dbReference type="AlphaFoldDB" id="A0A7X3S7T8"/>
<evidence type="ECO:0000256" key="2">
    <source>
        <dbReference type="ARBA" id="ARBA00022475"/>
    </source>
</evidence>
<feature type="transmembrane region" description="Helical" evidence="6">
    <location>
        <begin position="75"/>
        <end position="95"/>
    </location>
</feature>
<dbReference type="GO" id="GO:0015171">
    <property type="term" value="F:amino acid transmembrane transporter activity"/>
    <property type="evidence" value="ECO:0007669"/>
    <property type="project" value="TreeGrafter"/>
</dbReference>
<keyword evidence="3 6" id="KW-0812">Transmembrane</keyword>